<dbReference type="Proteomes" id="UP001060085">
    <property type="component" value="Linkage Group LG07"/>
</dbReference>
<organism evidence="1 2">
    <name type="scientific">Catharanthus roseus</name>
    <name type="common">Madagascar periwinkle</name>
    <name type="synonym">Vinca rosea</name>
    <dbReference type="NCBI Taxonomy" id="4058"/>
    <lineage>
        <taxon>Eukaryota</taxon>
        <taxon>Viridiplantae</taxon>
        <taxon>Streptophyta</taxon>
        <taxon>Embryophyta</taxon>
        <taxon>Tracheophyta</taxon>
        <taxon>Spermatophyta</taxon>
        <taxon>Magnoliopsida</taxon>
        <taxon>eudicotyledons</taxon>
        <taxon>Gunneridae</taxon>
        <taxon>Pentapetalae</taxon>
        <taxon>asterids</taxon>
        <taxon>lamiids</taxon>
        <taxon>Gentianales</taxon>
        <taxon>Apocynaceae</taxon>
        <taxon>Rauvolfioideae</taxon>
        <taxon>Vinceae</taxon>
        <taxon>Catharanthinae</taxon>
        <taxon>Catharanthus</taxon>
    </lineage>
</organism>
<keyword evidence="2" id="KW-1185">Reference proteome</keyword>
<proteinExistence type="predicted"/>
<accession>A0ACC0A2G5</accession>
<comment type="caution">
    <text evidence="1">The sequence shown here is derived from an EMBL/GenBank/DDBJ whole genome shotgun (WGS) entry which is preliminary data.</text>
</comment>
<reference evidence="2" key="1">
    <citation type="journal article" date="2023" name="Nat. Plants">
        <title>Single-cell RNA sequencing provides a high-resolution roadmap for understanding the multicellular compartmentation of specialized metabolism.</title>
        <authorList>
            <person name="Sun S."/>
            <person name="Shen X."/>
            <person name="Li Y."/>
            <person name="Li Y."/>
            <person name="Wang S."/>
            <person name="Li R."/>
            <person name="Zhang H."/>
            <person name="Shen G."/>
            <person name="Guo B."/>
            <person name="Wei J."/>
            <person name="Xu J."/>
            <person name="St-Pierre B."/>
            <person name="Chen S."/>
            <person name="Sun C."/>
        </authorList>
    </citation>
    <scope>NUCLEOTIDE SEQUENCE [LARGE SCALE GENOMIC DNA]</scope>
</reference>
<protein>
    <submittedName>
        <fullName evidence="1">Uncharacterized protein</fullName>
    </submittedName>
</protein>
<name>A0ACC0A2G5_CATRO</name>
<sequence>MIVFVERYIIHCFIYFCLTGKKIEKCHTGTSIPRCYPGPWRVGLGPEFYTLDGMGSGLGPSFTIRVRVSVWGYPEGLDPFTALHVGRDHTLRVGGVKVDVQIHMPHMVQECETSVMEWEVEI</sequence>
<evidence type="ECO:0000313" key="1">
    <source>
        <dbReference type="EMBL" id="KAI5654359.1"/>
    </source>
</evidence>
<evidence type="ECO:0000313" key="2">
    <source>
        <dbReference type="Proteomes" id="UP001060085"/>
    </source>
</evidence>
<dbReference type="EMBL" id="CM044707">
    <property type="protein sequence ID" value="KAI5654359.1"/>
    <property type="molecule type" value="Genomic_DNA"/>
</dbReference>
<gene>
    <name evidence="1" type="ORF">M9H77_31546</name>
</gene>